<protein>
    <recommendedName>
        <fullName evidence="4 5">Large ribosomal subunit protein uL24</fullName>
    </recommendedName>
</protein>
<keyword evidence="5" id="KW-0699">rRNA-binding</keyword>
<evidence type="ECO:0000256" key="4">
    <source>
        <dbReference type="ARBA" id="ARBA00035206"/>
    </source>
</evidence>
<dbReference type="InterPro" id="IPR008991">
    <property type="entry name" value="Translation_prot_SH3-like_sf"/>
</dbReference>
<dbReference type="GO" id="GO:0005840">
    <property type="term" value="C:ribosome"/>
    <property type="evidence" value="ECO:0007669"/>
    <property type="project" value="UniProtKB-KW"/>
</dbReference>
<evidence type="ECO:0000313" key="7">
    <source>
        <dbReference type="EMBL" id="EKE30094.1"/>
    </source>
</evidence>
<evidence type="ECO:0000256" key="3">
    <source>
        <dbReference type="ARBA" id="ARBA00023274"/>
    </source>
</evidence>
<dbReference type="NCBIfam" id="TIGR01079">
    <property type="entry name" value="rplX_bact"/>
    <property type="match status" value="1"/>
</dbReference>
<dbReference type="InterPro" id="IPR041988">
    <property type="entry name" value="Ribosomal_uL24_KOW"/>
</dbReference>
<keyword evidence="5" id="KW-0694">RNA-binding</keyword>
<keyword evidence="2 5" id="KW-0689">Ribosomal protein</keyword>
<organism evidence="7">
    <name type="scientific">uncultured bacterium</name>
    <name type="common">gcode 4</name>
    <dbReference type="NCBI Taxonomy" id="1234023"/>
    <lineage>
        <taxon>Bacteria</taxon>
        <taxon>environmental samples</taxon>
    </lineage>
</organism>
<comment type="function">
    <text evidence="5">One of two assembly initiator proteins, it binds directly to the 5'-end of the 23S rRNA, where it nucleates assembly of the 50S subunit.</text>
</comment>
<dbReference type="PANTHER" id="PTHR12903">
    <property type="entry name" value="MITOCHONDRIAL RIBOSOMAL PROTEIN L24"/>
    <property type="match status" value="1"/>
</dbReference>
<dbReference type="AlphaFoldDB" id="K2GI15"/>
<accession>K2GI15</accession>
<comment type="caution">
    <text evidence="7">The sequence shown here is derived from an EMBL/GenBank/DDBJ whole genome shotgun (WGS) entry which is preliminary data.</text>
</comment>
<comment type="function">
    <text evidence="5">One of the proteins that surrounds the polypeptide exit tunnel on the outside of the subunit.</text>
</comment>
<dbReference type="CDD" id="cd06089">
    <property type="entry name" value="KOW_RPL26"/>
    <property type="match status" value="1"/>
</dbReference>
<evidence type="ECO:0000259" key="6">
    <source>
        <dbReference type="Pfam" id="PF17136"/>
    </source>
</evidence>
<keyword evidence="3 5" id="KW-0687">Ribonucleoprotein</keyword>
<gene>
    <name evidence="5" type="primary">rplX</name>
    <name evidence="7" type="ORF">ACD_2C00046G0006</name>
</gene>
<comment type="subunit">
    <text evidence="5">Part of the 50S ribosomal subunit.</text>
</comment>
<feature type="domain" description="Large ribosomal subunit protein uL24 C-terminal" evidence="6">
    <location>
        <begin position="38"/>
        <end position="97"/>
    </location>
</feature>
<evidence type="ECO:0000256" key="2">
    <source>
        <dbReference type="ARBA" id="ARBA00022980"/>
    </source>
</evidence>
<dbReference type="InterPro" id="IPR014722">
    <property type="entry name" value="Rib_uL2_dom2"/>
</dbReference>
<proteinExistence type="inferred from homology"/>
<evidence type="ECO:0000256" key="5">
    <source>
        <dbReference type="HAMAP-Rule" id="MF_01326"/>
    </source>
</evidence>
<dbReference type="Pfam" id="PF17136">
    <property type="entry name" value="ribosomal_L24"/>
    <property type="match status" value="1"/>
</dbReference>
<dbReference type="EMBL" id="AMFJ01000046">
    <property type="protein sequence ID" value="EKE30094.1"/>
    <property type="molecule type" value="Genomic_DNA"/>
</dbReference>
<dbReference type="InterPro" id="IPR003256">
    <property type="entry name" value="Ribosomal_uL24"/>
</dbReference>
<dbReference type="GO" id="GO:1990904">
    <property type="term" value="C:ribonucleoprotein complex"/>
    <property type="evidence" value="ECO:0007669"/>
    <property type="project" value="UniProtKB-KW"/>
</dbReference>
<name>K2GI15_9BACT</name>
<comment type="similarity">
    <text evidence="1 5">Belongs to the universal ribosomal protein uL24 family.</text>
</comment>
<reference evidence="7" key="1">
    <citation type="journal article" date="2012" name="Science">
        <title>Fermentation, hydrogen, and sulfur metabolism in multiple uncultivated bacterial phyla.</title>
        <authorList>
            <person name="Wrighton K.C."/>
            <person name="Thomas B.C."/>
            <person name="Sharon I."/>
            <person name="Miller C.S."/>
            <person name="Castelle C.J."/>
            <person name="VerBerkmoes N.C."/>
            <person name="Wilkins M.J."/>
            <person name="Hettich R.L."/>
            <person name="Lipton M.S."/>
            <person name="Williams K.H."/>
            <person name="Long P.E."/>
            <person name="Banfield J.F."/>
        </authorList>
    </citation>
    <scope>NUCLEOTIDE SEQUENCE [LARGE SCALE GENOMIC DNA]</scope>
</reference>
<dbReference type="GO" id="GO:0006412">
    <property type="term" value="P:translation"/>
    <property type="evidence" value="ECO:0007669"/>
    <property type="project" value="UniProtKB-UniRule"/>
</dbReference>
<evidence type="ECO:0000256" key="1">
    <source>
        <dbReference type="ARBA" id="ARBA00010618"/>
    </source>
</evidence>
<dbReference type="SUPFAM" id="SSF50104">
    <property type="entry name" value="Translation proteins SH3-like domain"/>
    <property type="match status" value="1"/>
</dbReference>
<dbReference type="GO" id="GO:0019843">
    <property type="term" value="F:rRNA binding"/>
    <property type="evidence" value="ECO:0007669"/>
    <property type="project" value="UniProtKB-UniRule"/>
</dbReference>
<dbReference type="HAMAP" id="MF_01326_B">
    <property type="entry name" value="Ribosomal_uL24_B"/>
    <property type="match status" value="1"/>
</dbReference>
<dbReference type="InterPro" id="IPR057264">
    <property type="entry name" value="Ribosomal_uL24_C"/>
</dbReference>
<sequence>MKVHTWDTVKVTTGKDNWKEGKILSVNTKTGRVIVEGVNIVTRHVKKQGTNPGQIVKSERSIDASNVMIIEGGKPTRIWYRFEGEKKVRFAKKSGKALK</sequence>
<dbReference type="Gene3D" id="2.30.30.30">
    <property type="match status" value="1"/>
</dbReference>
<dbReference type="GO" id="GO:0003735">
    <property type="term" value="F:structural constituent of ribosome"/>
    <property type="evidence" value="ECO:0007669"/>
    <property type="project" value="InterPro"/>
</dbReference>